<evidence type="ECO:0000256" key="3">
    <source>
        <dbReference type="HAMAP-Rule" id="MF_02225"/>
    </source>
</evidence>
<accession>U5DHS5</accession>
<comment type="function">
    <text evidence="4">Catalyzes two steps in the biosynthesis of coenzyme A. In the first step cysteine is conjugated to 4'-phosphopantothenate to form 4-phosphopantothenoylcysteine, in the latter compound is decarboxylated to form 4'-phosphopantotheine.</text>
</comment>
<keyword evidence="8" id="KW-1185">Reference proteome</keyword>
<dbReference type="GO" id="GO:0010181">
    <property type="term" value="F:FMN binding"/>
    <property type="evidence" value="ECO:0007669"/>
    <property type="project" value="UniProtKB-UniRule"/>
</dbReference>
<dbReference type="GO" id="GO:0015937">
    <property type="term" value="P:coenzyme A biosynthetic process"/>
    <property type="evidence" value="ECO:0007669"/>
    <property type="project" value="UniProtKB-UniRule"/>
</dbReference>
<dbReference type="GO" id="GO:0046872">
    <property type="term" value="F:metal ion binding"/>
    <property type="evidence" value="ECO:0007669"/>
    <property type="project" value="UniProtKB-KW"/>
</dbReference>
<dbReference type="UniPathway" id="UPA00241">
    <property type="reaction ID" value="UER00353"/>
</dbReference>
<dbReference type="eggNOG" id="COG0452">
    <property type="taxonomic scope" value="Bacteria"/>
</dbReference>
<comment type="cofactor">
    <cofactor evidence="3">
        <name>FMN</name>
        <dbReference type="ChEBI" id="CHEBI:58210"/>
    </cofactor>
    <text evidence="3">Binds 1 FMN per subunit.</text>
</comment>
<keyword evidence="3 4" id="KW-0288">FMN</keyword>
<comment type="catalytic activity">
    <reaction evidence="3 4">
        <text>N-[(R)-4-phosphopantothenoyl]-L-cysteine + H(+) = (R)-4'-phosphopantetheine + CO2</text>
        <dbReference type="Rhea" id="RHEA:16793"/>
        <dbReference type="ChEBI" id="CHEBI:15378"/>
        <dbReference type="ChEBI" id="CHEBI:16526"/>
        <dbReference type="ChEBI" id="CHEBI:59458"/>
        <dbReference type="ChEBI" id="CHEBI:61723"/>
        <dbReference type="EC" id="4.1.1.36"/>
    </reaction>
</comment>
<keyword evidence="2 3" id="KW-0456">Lyase</keyword>
<keyword evidence="1 3" id="KW-0210">Decarboxylase</keyword>
<protein>
    <recommendedName>
        <fullName evidence="3">Coenzyme A biosynthesis bifunctional protein CoaBC</fullName>
    </recommendedName>
    <alternativeName>
        <fullName evidence="3">DNA/pantothenate metabolism flavoprotein</fullName>
    </alternativeName>
    <alternativeName>
        <fullName evidence="3">Phosphopantothenoylcysteine synthetase/decarboxylase</fullName>
        <shortName evidence="3">PPCS-PPCDC</shortName>
    </alternativeName>
    <domain>
        <recommendedName>
            <fullName evidence="3">Phosphopantothenoylcysteine decarboxylase</fullName>
            <shortName evidence="3">PPC decarboxylase</shortName>
            <shortName evidence="3">PPC-DC</shortName>
            <ecNumber evidence="3">4.1.1.36</ecNumber>
        </recommendedName>
        <alternativeName>
            <fullName evidence="3">CoaC</fullName>
        </alternativeName>
    </domain>
    <domain>
        <recommendedName>
            <fullName evidence="3">Phosphopantothenate--cysteine ligase</fullName>
            <ecNumber evidence="3">6.3.2.5</ecNumber>
        </recommendedName>
        <alternativeName>
            <fullName evidence="3">CoaB</fullName>
        </alternativeName>
        <alternativeName>
            <fullName evidence="3">Phosphopantothenoylcysteine synthetase</fullName>
            <shortName evidence="3">PPC synthetase</shortName>
            <shortName evidence="3">PPC-S</shortName>
        </alternativeName>
    </domain>
</protein>
<dbReference type="InParanoid" id="U5DHS5"/>
<dbReference type="FunCoup" id="U5DHS5">
    <property type="interactions" value="410"/>
</dbReference>
<evidence type="ECO:0000313" key="8">
    <source>
        <dbReference type="Proteomes" id="UP000016960"/>
    </source>
</evidence>
<dbReference type="NCBIfam" id="TIGR00521">
    <property type="entry name" value="coaBC_dfp"/>
    <property type="match status" value="1"/>
</dbReference>
<dbReference type="InterPro" id="IPR035929">
    <property type="entry name" value="CoaB-like_sf"/>
</dbReference>
<comment type="function">
    <text evidence="3">Catalyzes two sequential steps in the biosynthesis of coenzyme A. In the first step cysteine is conjugated to 4'-phosphopantothenate to form 4-phosphopantothenoylcysteine. In the second step the latter compound is decarboxylated to form 4'-phosphopantotheine.</text>
</comment>
<dbReference type="SUPFAM" id="SSF52507">
    <property type="entry name" value="Homo-oligomeric flavin-containing Cys decarboxylases, HFCD"/>
    <property type="match status" value="1"/>
</dbReference>
<comment type="similarity">
    <text evidence="3 4">In the C-terminal section; belongs to the PPC synthetase family.</text>
</comment>
<feature type="domain" description="Flavoprotein" evidence="5">
    <location>
        <begin position="6"/>
        <end position="173"/>
    </location>
</feature>
<comment type="pathway">
    <text evidence="3 4">Cofactor biosynthesis; coenzyme A biosynthesis; CoA from (R)-pantothenate: step 3/5.</text>
</comment>
<keyword evidence="3 4" id="KW-0285">Flavoprotein</keyword>
<comment type="caution">
    <text evidence="7">The sequence shown here is derived from an EMBL/GenBank/DDBJ whole genome shotgun (WGS) entry which is preliminary data.</text>
</comment>
<evidence type="ECO:0000313" key="7">
    <source>
        <dbReference type="EMBL" id="ERN40159.1"/>
    </source>
</evidence>
<feature type="binding site" evidence="3">
    <location>
        <position position="346"/>
    </location>
    <ligand>
        <name>CTP</name>
        <dbReference type="ChEBI" id="CHEBI:37563"/>
    </ligand>
</feature>
<dbReference type="InterPro" id="IPR036551">
    <property type="entry name" value="Flavin_trans-like"/>
</dbReference>
<dbReference type="InterPro" id="IPR003382">
    <property type="entry name" value="Flavoprotein"/>
</dbReference>
<feature type="binding site" evidence="3">
    <location>
        <position position="283"/>
    </location>
    <ligand>
        <name>CTP</name>
        <dbReference type="ChEBI" id="CHEBI:37563"/>
    </ligand>
</feature>
<dbReference type="Proteomes" id="UP000016960">
    <property type="component" value="Unassembled WGS sequence"/>
</dbReference>
<name>U5DHS5_9CHRO</name>
<evidence type="ECO:0000259" key="6">
    <source>
        <dbReference type="Pfam" id="PF04127"/>
    </source>
</evidence>
<evidence type="ECO:0000259" key="5">
    <source>
        <dbReference type="Pfam" id="PF02441"/>
    </source>
</evidence>
<dbReference type="STRING" id="582515.KR51_00034500"/>
<feature type="binding site" evidence="3">
    <location>
        <position position="328"/>
    </location>
    <ligand>
        <name>CTP</name>
        <dbReference type="ChEBI" id="CHEBI:37563"/>
    </ligand>
</feature>
<reference evidence="7 8" key="1">
    <citation type="submission" date="2013-05" db="EMBL/GenBank/DDBJ databases">
        <title>Draft genome sequence of Rubidibacter lacunae KORDI 51-2.</title>
        <authorList>
            <person name="Choi D.H."/>
            <person name="Noh J.H."/>
            <person name="Kwon K.-K."/>
            <person name="Lee J.-H."/>
            <person name="Ryu J.-Y."/>
        </authorList>
    </citation>
    <scope>NUCLEOTIDE SEQUENCE [LARGE SCALE GENOMIC DNA]</scope>
    <source>
        <strain evidence="7 8">KORDI 51-2</strain>
    </source>
</reference>
<dbReference type="Gene3D" id="3.40.50.1950">
    <property type="entry name" value="Flavin prenyltransferase-like"/>
    <property type="match status" value="1"/>
</dbReference>
<comment type="cofactor">
    <cofactor evidence="3">
        <name>Mg(2+)</name>
        <dbReference type="ChEBI" id="CHEBI:18420"/>
    </cofactor>
</comment>
<organism evidence="7 8">
    <name type="scientific">Rubidibacter lacunae KORDI 51-2</name>
    <dbReference type="NCBI Taxonomy" id="582515"/>
    <lineage>
        <taxon>Bacteria</taxon>
        <taxon>Bacillati</taxon>
        <taxon>Cyanobacteriota</taxon>
        <taxon>Cyanophyceae</taxon>
        <taxon>Oscillatoriophycideae</taxon>
        <taxon>Chroococcales</taxon>
        <taxon>Aphanothecaceae</taxon>
        <taxon>Rubidibacter</taxon>
    </lineage>
</organism>
<keyword evidence="3" id="KW-0460">Magnesium</keyword>
<keyword evidence="3" id="KW-0479">Metal-binding</keyword>
<sequence>MLTGRRVLVAIGGGIAAYKACELVSSLYQTGAEVRVIMTAAAQEFIAPLAISTLSRHHAYTDADFWQPHPRPLHIELGEWAEAIAIAPLTANTLGKLAHGLADNLLTNTILAADCPLLLAPAANTQMWQQPRVQRNWQMLLQEPRVCAIGPGAGLLACDRVGPGRMAEPAAILLALRSLLHTDGRMDLAGKRVLVNAGGTREFLDAVRFLGNPSTGKMGLSLALAAAHRGAEVTLVLGPSELHVPQVPPLQLERVTTAAEMHAAMLKAFPVADWTFLSAAVADVQPATRATEKLPKDRLPSVLELVPVPDIAADLGRTKHAHQRLIGFAAQTGDPVPPALGKLKRKHLDGIVANPVDRPDAGFASDTNCAVLIARDGTQRTLPTADKFDLAHSILDWARDLPV</sequence>
<dbReference type="Gene3D" id="3.40.50.10300">
    <property type="entry name" value="CoaB-like"/>
    <property type="match status" value="1"/>
</dbReference>
<feature type="binding site" evidence="3">
    <location>
        <position position="342"/>
    </location>
    <ligand>
        <name>CTP</name>
        <dbReference type="ChEBI" id="CHEBI:37563"/>
    </ligand>
</feature>
<dbReference type="EMBL" id="ASSJ01000081">
    <property type="protein sequence ID" value="ERN40159.1"/>
    <property type="molecule type" value="Genomic_DNA"/>
</dbReference>
<dbReference type="AlphaFoldDB" id="U5DHS5"/>
<comment type="similarity">
    <text evidence="3 4">In the N-terminal section; belongs to the HFCD (homo-oligomeric flavin containing Cys decarboxylase) superfamily.</text>
</comment>
<dbReference type="RefSeq" id="WP_022609065.1">
    <property type="nucleotide sequence ID" value="NZ_ASSJ01000081.1"/>
</dbReference>
<evidence type="ECO:0000256" key="1">
    <source>
        <dbReference type="ARBA" id="ARBA00022793"/>
    </source>
</evidence>
<dbReference type="GO" id="GO:0004632">
    <property type="term" value="F:phosphopantothenate--cysteine ligase activity"/>
    <property type="evidence" value="ECO:0007669"/>
    <property type="project" value="UniProtKB-UniRule"/>
</dbReference>
<dbReference type="GO" id="GO:0004633">
    <property type="term" value="F:phosphopantothenoylcysteine decarboxylase activity"/>
    <property type="evidence" value="ECO:0007669"/>
    <property type="project" value="UniProtKB-UniRule"/>
</dbReference>
<dbReference type="SUPFAM" id="SSF102645">
    <property type="entry name" value="CoaB-like"/>
    <property type="match status" value="1"/>
</dbReference>
<feature type="region of interest" description="Phosphopantothenoylcysteine decarboxylase" evidence="3">
    <location>
        <begin position="1"/>
        <end position="192"/>
    </location>
</feature>
<evidence type="ECO:0000256" key="4">
    <source>
        <dbReference type="RuleBase" id="RU364078"/>
    </source>
</evidence>
<feature type="binding site" evidence="3">
    <location>
        <position position="293"/>
    </location>
    <ligand>
        <name>CTP</name>
        <dbReference type="ChEBI" id="CHEBI:37563"/>
    </ligand>
</feature>
<dbReference type="PANTHER" id="PTHR14359">
    <property type="entry name" value="HOMO-OLIGOMERIC FLAVIN CONTAINING CYS DECARBOXYLASE FAMILY"/>
    <property type="match status" value="1"/>
</dbReference>
<feature type="active site" description="Proton donor" evidence="3">
    <location>
        <position position="158"/>
    </location>
</feature>
<comment type="catalytic activity">
    <reaction evidence="3 4">
        <text>(R)-4'-phosphopantothenate + L-cysteine + CTP = N-[(R)-4-phosphopantothenoyl]-L-cysteine + CMP + diphosphate + H(+)</text>
        <dbReference type="Rhea" id="RHEA:19397"/>
        <dbReference type="ChEBI" id="CHEBI:10986"/>
        <dbReference type="ChEBI" id="CHEBI:15378"/>
        <dbReference type="ChEBI" id="CHEBI:33019"/>
        <dbReference type="ChEBI" id="CHEBI:35235"/>
        <dbReference type="ChEBI" id="CHEBI:37563"/>
        <dbReference type="ChEBI" id="CHEBI:59458"/>
        <dbReference type="ChEBI" id="CHEBI:60377"/>
        <dbReference type="EC" id="6.3.2.5"/>
    </reaction>
</comment>
<dbReference type="EC" id="4.1.1.36" evidence="3"/>
<gene>
    <name evidence="3" type="primary">coaBC</name>
    <name evidence="7" type="ORF">KR51_00034500</name>
</gene>
<dbReference type="GO" id="GO:0015941">
    <property type="term" value="P:pantothenate catabolic process"/>
    <property type="evidence" value="ECO:0007669"/>
    <property type="project" value="InterPro"/>
</dbReference>
<feature type="domain" description="DNA/pantothenate metabolism flavoprotein C-terminal" evidence="6">
    <location>
        <begin position="188"/>
        <end position="398"/>
    </location>
</feature>
<evidence type="ECO:0000256" key="2">
    <source>
        <dbReference type="ARBA" id="ARBA00023239"/>
    </source>
</evidence>
<dbReference type="GO" id="GO:0071513">
    <property type="term" value="C:phosphopantothenoylcysteine decarboxylase complex"/>
    <property type="evidence" value="ECO:0007669"/>
    <property type="project" value="TreeGrafter"/>
</dbReference>
<comment type="pathway">
    <text evidence="3 4">Cofactor biosynthesis; coenzyme A biosynthesis; CoA from (R)-pantothenate: step 2/5.</text>
</comment>
<dbReference type="HAMAP" id="MF_02225">
    <property type="entry name" value="CoaBC"/>
    <property type="match status" value="1"/>
</dbReference>
<dbReference type="InterPro" id="IPR005252">
    <property type="entry name" value="CoaBC"/>
</dbReference>
<dbReference type="PANTHER" id="PTHR14359:SF6">
    <property type="entry name" value="PHOSPHOPANTOTHENOYLCYSTEINE DECARBOXYLASE"/>
    <property type="match status" value="1"/>
</dbReference>
<dbReference type="EC" id="6.3.2.5" evidence="3"/>
<dbReference type="PATRIC" id="fig|582515.4.peg.3873"/>
<dbReference type="Pfam" id="PF02441">
    <property type="entry name" value="Flavoprotein"/>
    <property type="match status" value="1"/>
</dbReference>
<dbReference type="Pfam" id="PF04127">
    <property type="entry name" value="DFP"/>
    <property type="match status" value="1"/>
</dbReference>
<keyword evidence="3" id="KW-0511">Multifunctional enzyme</keyword>
<keyword evidence="3 4" id="KW-0436">Ligase</keyword>
<proteinExistence type="inferred from homology"/>
<dbReference type="InterPro" id="IPR007085">
    <property type="entry name" value="DNA/pantothenate-metab_flavo_C"/>
</dbReference>
<comment type="caution">
    <text evidence="3">Lacks conserved residue(s) required for the propagation of feature annotation.</text>
</comment>
<feature type="region of interest" description="Phosphopantothenate--cysteine ligase" evidence="3">
    <location>
        <begin position="193"/>
        <end position="403"/>
    </location>
</feature>